<dbReference type="InterPro" id="IPR002401">
    <property type="entry name" value="Cyt_P450_E_grp-I"/>
</dbReference>
<dbReference type="SUPFAM" id="SSF48264">
    <property type="entry name" value="Cytochrome P450"/>
    <property type="match status" value="1"/>
</dbReference>
<dbReference type="AlphaFoldDB" id="A0A411K6Y6"/>
<dbReference type="InterPro" id="IPR017972">
    <property type="entry name" value="Cyt_P450_CS"/>
</dbReference>
<gene>
    <name evidence="17" type="primary">CYP305D1</name>
</gene>
<evidence type="ECO:0000256" key="15">
    <source>
        <dbReference type="RuleBase" id="RU000461"/>
    </source>
</evidence>
<dbReference type="GO" id="GO:0005506">
    <property type="term" value="F:iron ion binding"/>
    <property type="evidence" value="ECO:0007669"/>
    <property type="project" value="InterPro"/>
</dbReference>
<proteinExistence type="evidence at transcript level"/>
<evidence type="ECO:0000256" key="3">
    <source>
        <dbReference type="ARBA" id="ARBA00004174"/>
    </source>
</evidence>
<dbReference type="GO" id="GO:0008395">
    <property type="term" value="F:steroid hydroxylase activity"/>
    <property type="evidence" value="ECO:0007669"/>
    <property type="project" value="TreeGrafter"/>
</dbReference>
<evidence type="ECO:0000256" key="6">
    <source>
        <dbReference type="ARBA" id="ARBA00022617"/>
    </source>
</evidence>
<keyword evidence="10 15" id="KW-0560">Oxidoreductase</keyword>
<protein>
    <submittedName>
        <fullName evidence="17">Cytochrome P450 mono-oxygenase</fullName>
    </submittedName>
</protein>
<keyword evidence="6 14" id="KW-0349">Heme</keyword>
<evidence type="ECO:0000256" key="4">
    <source>
        <dbReference type="ARBA" id="ARBA00004406"/>
    </source>
</evidence>
<keyword evidence="12 15" id="KW-0503">Monooxygenase</keyword>
<dbReference type="FunFam" id="1.10.630.10:FF:000238">
    <property type="entry name" value="Cytochrome P450 2A6"/>
    <property type="match status" value="1"/>
</dbReference>
<feature type="signal peptide" evidence="16">
    <location>
        <begin position="1"/>
        <end position="23"/>
    </location>
</feature>
<keyword evidence="13" id="KW-0472">Membrane</keyword>
<dbReference type="InterPro" id="IPR036396">
    <property type="entry name" value="Cyt_P450_sf"/>
</dbReference>
<evidence type="ECO:0000256" key="12">
    <source>
        <dbReference type="ARBA" id="ARBA00023033"/>
    </source>
</evidence>
<reference evidence="17" key="1">
    <citation type="journal article" date="2019" name="PLoS Genet.">
        <title>Genomic insights into neonicotinoid sensitivity in the solitary bee Osmia bicornis.</title>
        <authorList>
            <person name="Beadle K."/>
            <person name="Singh K.S."/>
            <person name="Troczka B.J."/>
            <person name="Randall E."/>
            <person name="Zaworra M."/>
            <person name="Zimmer C.T."/>
            <person name="Hayward A."/>
            <person name="Reid R."/>
            <person name="Kor L."/>
            <person name="Kohler M."/>
            <person name="Buer B."/>
            <person name="Nelson D.R."/>
            <person name="Williamson M.S."/>
            <person name="Davies T.G."/>
            <person name="Field L.M."/>
            <person name="Nauen R."/>
            <person name="Bass C."/>
        </authorList>
    </citation>
    <scope>NUCLEOTIDE SEQUENCE</scope>
</reference>
<keyword evidence="9" id="KW-0492">Microsome</keyword>
<evidence type="ECO:0000256" key="11">
    <source>
        <dbReference type="ARBA" id="ARBA00023004"/>
    </source>
</evidence>
<dbReference type="PRINTS" id="PR00463">
    <property type="entry name" value="EP450I"/>
</dbReference>
<organism evidence="17">
    <name type="scientific">Osmia rufa</name>
    <name type="common">Red mason bee</name>
    <dbReference type="NCBI Taxonomy" id="1437190"/>
    <lineage>
        <taxon>Eukaryota</taxon>
        <taxon>Metazoa</taxon>
        <taxon>Ecdysozoa</taxon>
        <taxon>Arthropoda</taxon>
        <taxon>Hexapoda</taxon>
        <taxon>Insecta</taxon>
        <taxon>Pterygota</taxon>
        <taxon>Neoptera</taxon>
        <taxon>Endopterygota</taxon>
        <taxon>Hymenoptera</taxon>
        <taxon>Apocrita</taxon>
        <taxon>Aculeata</taxon>
        <taxon>Apoidea</taxon>
        <taxon>Anthophila</taxon>
        <taxon>Megachilidae</taxon>
        <taxon>Megachilinae</taxon>
        <taxon>Osmia</taxon>
    </lineage>
</organism>
<dbReference type="GO" id="GO:0005789">
    <property type="term" value="C:endoplasmic reticulum membrane"/>
    <property type="evidence" value="ECO:0007669"/>
    <property type="project" value="UniProtKB-SubCell"/>
</dbReference>
<evidence type="ECO:0000256" key="8">
    <source>
        <dbReference type="ARBA" id="ARBA00022824"/>
    </source>
</evidence>
<feature type="chain" id="PRO_5019439681" evidence="16">
    <location>
        <begin position="24"/>
        <end position="487"/>
    </location>
</feature>
<evidence type="ECO:0000256" key="14">
    <source>
        <dbReference type="PIRSR" id="PIRSR602401-1"/>
    </source>
</evidence>
<sequence length="487" mass="55780">MFITVVLIILILILVVVKHKVKNQPPGPFPWPVIGNQFLLKRLTHKLGAQHFAFIELSKRYNSHLISLGSGANKVLVVSGSESCMMEVLKSEEFEGRPWNAFIEMRNMGKKQGITMNDGDEWREIRGWTMRTMRSFGFGKQNMLDMIKNELNIILDKMKKGGVQRLKPMIVPAVLNVLWMLTTGKPFGDDRKLQYFTELLERRARAFDMNGGFLAAFPWLRYVAPETSGYNLLVTLNNELKAFLMDIINEHKLKYSPENNDDLIDLFLHEMYSENSSSSIFNEDQLVMVLIDFFLAGCTTTATSMDFLFLIMVLHQDVQRKLQQEIDSVIPRDEFPELKHKIKLPYTEAVITESQRLWPPFPIIGPRRCLRDTNLGGYKIPKDSTILLNMYSIHVDPVLYPDPHTFNPERFIKDGVFEPNVNSLSFGKGRRRCPGEMLAKSAMFLLFTGIMQKYTLLPVPGKGPTSLEINPGLTISPKPYQSLVMPR</sequence>
<evidence type="ECO:0000256" key="10">
    <source>
        <dbReference type="ARBA" id="ARBA00023002"/>
    </source>
</evidence>
<dbReference type="PANTHER" id="PTHR24300:SF376">
    <property type="entry name" value="CYTOCHROME P450 15A1"/>
    <property type="match status" value="1"/>
</dbReference>
<evidence type="ECO:0000256" key="2">
    <source>
        <dbReference type="ARBA" id="ARBA00003690"/>
    </source>
</evidence>
<dbReference type="PRINTS" id="PR00385">
    <property type="entry name" value="P450"/>
</dbReference>
<evidence type="ECO:0000256" key="16">
    <source>
        <dbReference type="SAM" id="SignalP"/>
    </source>
</evidence>
<dbReference type="GO" id="GO:0006805">
    <property type="term" value="P:xenobiotic metabolic process"/>
    <property type="evidence" value="ECO:0007669"/>
    <property type="project" value="TreeGrafter"/>
</dbReference>
<dbReference type="InterPro" id="IPR050182">
    <property type="entry name" value="Cytochrome_P450_fam2"/>
</dbReference>
<comment type="similarity">
    <text evidence="5 15">Belongs to the cytochrome P450 family.</text>
</comment>
<dbReference type="Gene3D" id="1.10.630.10">
    <property type="entry name" value="Cytochrome P450"/>
    <property type="match status" value="1"/>
</dbReference>
<dbReference type="GO" id="GO:0006082">
    <property type="term" value="P:organic acid metabolic process"/>
    <property type="evidence" value="ECO:0007669"/>
    <property type="project" value="TreeGrafter"/>
</dbReference>
<dbReference type="PANTHER" id="PTHR24300">
    <property type="entry name" value="CYTOCHROME P450 508A4-RELATED"/>
    <property type="match status" value="1"/>
</dbReference>
<comment type="cofactor">
    <cofactor evidence="1 14">
        <name>heme</name>
        <dbReference type="ChEBI" id="CHEBI:30413"/>
    </cofactor>
</comment>
<dbReference type="EMBL" id="MH500631">
    <property type="protein sequence ID" value="QBC73106.1"/>
    <property type="molecule type" value="mRNA"/>
</dbReference>
<dbReference type="GO" id="GO:0016712">
    <property type="term" value="F:oxidoreductase activity, acting on paired donors, with incorporation or reduction of molecular oxygen, reduced flavin or flavoprotein as one donor, and incorporation of one atom of oxygen"/>
    <property type="evidence" value="ECO:0007669"/>
    <property type="project" value="TreeGrafter"/>
</dbReference>
<evidence type="ECO:0000313" key="17">
    <source>
        <dbReference type="EMBL" id="QBC73106.1"/>
    </source>
</evidence>
<comment type="subcellular location">
    <subcellularLocation>
        <location evidence="4">Endoplasmic reticulum membrane</location>
        <topology evidence="4">Peripheral membrane protein</topology>
    </subcellularLocation>
    <subcellularLocation>
        <location evidence="3">Microsome membrane</location>
        <topology evidence="3">Peripheral membrane protein</topology>
    </subcellularLocation>
</comment>
<dbReference type="Pfam" id="PF00067">
    <property type="entry name" value="p450"/>
    <property type="match status" value="1"/>
</dbReference>
<keyword evidence="7 14" id="KW-0479">Metal-binding</keyword>
<evidence type="ECO:0000256" key="9">
    <source>
        <dbReference type="ARBA" id="ARBA00022848"/>
    </source>
</evidence>
<feature type="binding site" description="axial binding residue" evidence="14">
    <location>
        <position position="433"/>
    </location>
    <ligand>
        <name>heme</name>
        <dbReference type="ChEBI" id="CHEBI:30413"/>
    </ligand>
    <ligandPart>
        <name>Fe</name>
        <dbReference type="ChEBI" id="CHEBI:18248"/>
    </ligandPart>
</feature>
<dbReference type="GO" id="GO:0020037">
    <property type="term" value="F:heme binding"/>
    <property type="evidence" value="ECO:0007669"/>
    <property type="project" value="InterPro"/>
</dbReference>
<keyword evidence="8" id="KW-0256">Endoplasmic reticulum</keyword>
<dbReference type="InterPro" id="IPR001128">
    <property type="entry name" value="Cyt_P450"/>
</dbReference>
<accession>A0A411K6Y6</accession>
<dbReference type="PROSITE" id="PS00086">
    <property type="entry name" value="CYTOCHROME_P450"/>
    <property type="match status" value="1"/>
</dbReference>
<evidence type="ECO:0000256" key="7">
    <source>
        <dbReference type="ARBA" id="ARBA00022723"/>
    </source>
</evidence>
<keyword evidence="16" id="KW-0732">Signal</keyword>
<evidence type="ECO:0000256" key="1">
    <source>
        <dbReference type="ARBA" id="ARBA00001971"/>
    </source>
</evidence>
<name>A0A411K6Y6_OSMRU</name>
<keyword evidence="11 14" id="KW-0408">Iron</keyword>
<evidence type="ECO:0000256" key="13">
    <source>
        <dbReference type="ARBA" id="ARBA00023136"/>
    </source>
</evidence>
<comment type="function">
    <text evidence="2">May be involved in the metabolism of insect hormones and in the breakdown of synthetic insecticides.</text>
</comment>
<evidence type="ECO:0000256" key="5">
    <source>
        <dbReference type="ARBA" id="ARBA00010617"/>
    </source>
</evidence>